<evidence type="ECO:0000313" key="2">
    <source>
        <dbReference type="Proteomes" id="UP001303115"/>
    </source>
</evidence>
<name>A0AAN6SKS2_9PEZI</name>
<dbReference type="EMBL" id="MU854659">
    <property type="protein sequence ID" value="KAK4032036.1"/>
    <property type="molecule type" value="Genomic_DNA"/>
</dbReference>
<sequence>MESNTKPSAALLGLPNELLDQILAEVKWGAAAPAFDLDGLQFYENLTHNTDTASIQRVRLACRRLASRGSVLLLPVASVSISDPASVDRLEQIAGLGGLAPYVKAVHVYFDFYRADLAADIRLLAMHLMQKGPQLFVESTMLFGMGMTLTPEEDALLADVVRPCYAALALANDYFSFDREWAEIQTNPVGGKPINAVWLYMQWRGLDAPIAKRLVTEAANRYETRFLELCEQFRRQHAPVSPKLDVYLRALSYQVSGNVVWSLNCPRYHPEFRYDPNAGVEDAMTAEQRG</sequence>
<proteinExistence type="predicted"/>
<dbReference type="Pfam" id="PF19086">
    <property type="entry name" value="Terpene_syn_C_2"/>
    <property type="match status" value="1"/>
</dbReference>
<reference evidence="2" key="1">
    <citation type="journal article" date="2023" name="Mol. Phylogenet. Evol.">
        <title>Genome-scale phylogeny and comparative genomics of the fungal order Sordariales.</title>
        <authorList>
            <person name="Hensen N."/>
            <person name="Bonometti L."/>
            <person name="Westerberg I."/>
            <person name="Brannstrom I.O."/>
            <person name="Guillou S."/>
            <person name="Cros-Aarteil S."/>
            <person name="Calhoun S."/>
            <person name="Haridas S."/>
            <person name="Kuo A."/>
            <person name="Mondo S."/>
            <person name="Pangilinan J."/>
            <person name="Riley R."/>
            <person name="LaButti K."/>
            <person name="Andreopoulos B."/>
            <person name="Lipzen A."/>
            <person name="Chen C."/>
            <person name="Yan M."/>
            <person name="Daum C."/>
            <person name="Ng V."/>
            <person name="Clum A."/>
            <person name="Steindorff A."/>
            <person name="Ohm R.A."/>
            <person name="Martin F."/>
            <person name="Silar P."/>
            <person name="Natvig D.O."/>
            <person name="Lalanne C."/>
            <person name="Gautier V."/>
            <person name="Ament-Velasquez S.L."/>
            <person name="Kruys A."/>
            <person name="Hutchinson M.I."/>
            <person name="Powell A.J."/>
            <person name="Barry K."/>
            <person name="Miller A.N."/>
            <person name="Grigoriev I.V."/>
            <person name="Debuchy R."/>
            <person name="Gladieux P."/>
            <person name="Hiltunen Thoren M."/>
            <person name="Johannesson H."/>
        </authorList>
    </citation>
    <scope>NUCLEOTIDE SEQUENCE [LARGE SCALE GENOMIC DNA]</scope>
    <source>
        <strain evidence="2">CBS 284.82</strain>
    </source>
</reference>
<accession>A0AAN6SKS2</accession>
<organism evidence="1 2">
    <name type="scientific">Parachaetomium inaequale</name>
    <dbReference type="NCBI Taxonomy" id="2588326"/>
    <lineage>
        <taxon>Eukaryota</taxon>
        <taxon>Fungi</taxon>
        <taxon>Dikarya</taxon>
        <taxon>Ascomycota</taxon>
        <taxon>Pezizomycotina</taxon>
        <taxon>Sordariomycetes</taxon>
        <taxon>Sordariomycetidae</taxon>
        <taxon>Sordariales</taxon>
        <taxon>Chaetomiaceae</taxon>
        <taxon>Parachaetomium</taxon>
    </lineage>
</organism>
<gene>
    <name evidence="1" type="ORF">C8A01DRAFT_41530</name>
</gene>
<dbReference type="InterPro" id="IPR008949">
    <property type="entry name" value="Isoprenoid_synthase_dom_sf"/>
</dbReference>
<protein>
    <submittedName>
        <fullName evidence="1">Isoprenoid synthase domain-containing protein</fullName>
    </submittedName>
</protein>
<dbReference type="AlphaFoldDB" id="A0AAN6SKS2"/>
<keyword evidence="2" id="KW-1185">Reference proteome</keyword>
<evidence type="ECO:0000313" key="1">
    <source>
        <dbReference type="EMBL" id="KAK4032036.1"/>
    </source>
</evidence>
<dbReference type="Gene3D" id="1.10.600.10">
    <property type="entry name" value="Farnesyl Diphosphate Synthase"/>
    <property type="match status" value="1"/>
</dbReference>
<comment type="caution">
    <text evidence="1">The sequence shown here is derived from an EMBL/GenBank/DDBJ whole genome shotgun (WGS) entry which is preliminary data.</text>
</comment>
<dbReference type="Proteomes" id="UP001303115">
    <property type="component" value="Unassembled WGS sequence"/>
</dbReference>
<dbReference type="SUPFAM" id="SSF48576">
    <property type="entry name" value="Terpenoid synthases"/>
    <property type="match status" value="1"/>
</dbReference>